<dbReference type="SUPFAM" id="SSF52047">
    <property type="entry name" value="RNI-like"/>
    <property type="match status" value="2"/>
</dbReference>
<dbReference type="InterPro" id="IPR027417">
    <property type="entry name" value="P-loop_NTPase"/>
</dbReference>
<dbReference type="Gene3D" id="3.40.50.300">
    <property type="entry name" value="P-loop containing nucleotide triphosphate hydrolases"/>
    <property type="match status" value="1"/>
</dbReference>
<dbReference type="InterPro" id="IPR042197">
    <property type="entry name" value="Apaf_helical"/>
</dbReference>
<evidence type="ECO:0000313" key="6">
    <source>
        <dbReference type="EMBL" id="KAK9017174.1"/>
    </source>
</evidence>
<evidence type="ECO:0000256" key="2">
    <source>
        <dbReference type="ARBA" id="ARBA00022741"/>
    </source>
</evidence>
<dbReference type="Gene3D" id="3.80.10.10">
    <property type="entry name" value="Ribonuclease Inhibitor"/>
    <property type="match status" value="6"/>
</dbReference>
<proteinExistence type="inferred from homology"/>
<dbReference type="SMART" id="SM00382">
    <property type="entry name" value="AAA"/>
    <property type="match status" value="1"/>
</dbReference>
<evidence type="ECO:0000256" key="1">
    <source>
        <dbReference type="ARBA" id="ARBA00008894"/>
    </source>
</evidence>
<organism evidence="6 7">
    <name type="scientific">Hibiscus sabdariffa</name>
    <name type="common">roselle</name>
    <dbReference type="NCBI Taxonomy" id="183260"/>
    <lineage>
        <taxon>Eukaryota</taxon>
        <taxon>Viridiplantae</taxon>
        <taxon>Streptophyta</taxon>
        <taxon>Embryophyta</taxon>
        <taxon>Tracheophyta</taxon>
        <taxon>Spermatophyta</taxon>
        <taxon>Magnoliopsida</taxon>
        <taxon>eudicotyledons</taxon>
        <taxon>Gunneridae</taxon>
        <taxon>Pentapetalae</taxon>
        <taxon>rosids</taxon>
        <taxon>malvids</taxon>
        <taxon>Malvales</taxon>
        <taxon>Malvaceae</taxon>
        <taxon>Malvoideae</taxon>
        <taxon>Hibiscus</taxon>
    </lineage>
</organism>
<reference evidence="6 7" key="1">
    <citation type="journal article" date="2024" name="G3 (Bethesda)">
        <title>Genome assembly of Hibiscus sabdariffa L. provides insights into metabolisms of medicinal natural products.</title>
        <authorList>
            <person name="Kim T."/>
        </authorList>
    </citation>
    <scope>NUCLEOTIDE SEQUENCE [LARGE SCALE GENOMIC DNA]</scope>
    <source>
        <strain evidence="6">TK-2024</strain>
        <tissue evidence="6">Old leaves</tissue>
    </source>
</reference>
<evidence type="ECO:0000259" key="5">
    <source>
        <dbReference type="SMART" id="SM00382"/>
    </source>
</evidence>
<dbReference type="PANTHER" id="PTHR33463">
    <property type="entry name" value="NB-ARC DOMAIN-CONTAINING PROTEIN-RELATED"/>
    <property type="match status" value="1"/>
</dbReference>
<dbReference type="PRINTS" id="PR00364">
    <property type="entry name" value="DISEASERSIST"/>
</dbReference>
<sequence length="2102" mass="237715">MEAIATGAAANVSSEAAKGILLEVKRHLRYVIFNQKYVEKFEEKLKTLIAKRTSVQQVVDVAERNGEKIKADVLDWRTRVDKVISEEEKKLKDLEDKKNTKCFFGLCPSIKSRYRLSRRAEKDATTFDDLTKECQFDRVGYRDVPDAIVHTNFETFKSREKLFNDIMESLKVSSTRMIGVYGMPGVGKTSLVKEVHRQLQEVKLFNSVIMTVVSPSPDVMKIQDQIAESLGLKLEESGLVRARRLCERLMKENKVLIILDDIWKELDLEEVGIPFGSQHKGCRILMTSRDKHVLCNVMGATETFLVGDLDEEEAWDFFKKMAGDCVESADVRPTAIEVANKCAGLPLAIATVARALRNKSVYAWRDALRQFQKPCSGNSREISAEVYSAIELSIKHLPSEDLKQTFLLCSLLRRNNRVEDLLRYAIGLGLINGVDTLEGGRDRLLTMLSTLKEACLLLDINTNDQFFDVHDLTYSVAKSIVSKDVQVFALNQEDVLTDWPDEESLKKLNKICLEYPIINRLPDQLNCPQLFLFLLFSKDRSLTLSADFFRQATNLKVLDLTSMQFSSLPSSICLLTSLSTLCLDQCKLGDDITLIGGLKSLEILSLVKSDIKILPKEIGKLVKLKLLDVSGCANLKIISAGVLLSLSRLEELYMGGTSIQWEQSRTTLADLHALSHLSTLEVQIPDALTAPPDFFQELQKLERYKIFIGKEWEWFGNYQYSRTLKLRLSTGVDGLDRGIKRLLRKTEDLHLVELKGVKIALQELTDEESLSNLKNLHIQNGLDIEYIINDENEFPQLQSLTLQSLPQLISFSSQHETGATSSLPQYELPLFSEKILLPCLEKLWLKSINVTRVWHNQLSTAYFRTYEKLTTLKIEGCGSLKHLFSFSMAKCLQHLTDLEIIGCNCLREVIFMEEIAEETEATMTLSLFPQLKSLELKYLPLLVGFCSFSRAQVIEFPAMMSLTIDNCPELESFICRSSMGGDRHISSGVLFDNKVAFPSLEVLCAEFLRKLKLIWQNSLPFPKLREISIMGLQNLNYIWRNESRGISSFKNLGQVSVGNCWSLKNVFPASIARDLPQLGGLFIFDCGVEEIVSKVEEGSDLETTVTFEFDQLSSLVLWGLPECKCFYPGRHTTKWPMLKELQANQCGEMKIFDTQLDSPSPLFSVKTVIPKLQRLTLGAESADFQISFLERFKNLEELCISEREIKELICTEGDTGNKGTYAGTLSTIRKLELRRLHNLKDHIWKQDIQVNHILPNLETLEVHNCENLVSLGSSSASFQNLTTLKVWECKGMKYLDTCVAVQGLSQLKKLIIGECVSMKEIVASEEDEATCHIIFSRLKSLELVNLPRLKSFCSGNHTFGFPCLEEVMVSGCPQLEIFCKGILNAPLLQSVEYGEGEGQWNGDLESTVQQLHSTKVWYQDIGCFVLSDLSESIEIWKQRRLDLRNLEVLEVEECNSLEYMFSVSMALELVRLTDLKVKNCRTVQYIIKKGAEETAMDTIWLPKLGTIKLESCSELTSFYMGSVTLECPYLRTLEIDDCPKMCAMTSVGCGEKTPFFNDKVLCANLQVLMVKGCHNFEYLFSSSLIKNFVEFLGLSVVDCENIKEVIFINESLSSSSAAAAAEGITETYVFTKLVGLVLSGFPKLRTFCHGGNSETDTPTLFNEKVVFPSLNRLRIRGLEKCGKIWHDEATMDSFCELTHLWVLECARLLNIFPLYMVERLEKLHTLEIWGCESLEEIIGPDDDDDDDRLHSTESHTVIELKSTPKFVFPKIQSLTLVVLPKLKGFYSKLHTTEWPSLEKVMVGECSKVETFAGEYINFQETQAQSQPLFWVTQETFPSLQVLFLIRNGNLKEIWRGPLPNQYFFNLASLLLTDFPEISVTIPNCFIRSLPNLEKLSVERVALNGLFPSKRLGDEDEQAGTLDNLTELRLSELSLAEVFCNPEILQALGCDKLKNLVPSSVSFKHLTTLQVSQCHGFRTLVTFTTAKSMVQLTRMTVTDCEMLEEIIASTTDAATDDIVFSQLKSLELDGLSTLSSFCSGKYTLVFPSLDEVTIRQCPKIKFFTKGKLSTPMLHGLQSTEEEYIGRWEGDLNVTLQQLFVEKV</sequence>
<dbReference type="Gene3D" id="1.10.8.430">
    <property type="entry name" value="Helical domain of apoptotic protease-activating factors"/>
    <property type="match status" value="1"/>
</dbReference>
<keyword evidence="7" id="KW-1185">Reference proteome</keyword>
<dbReference type="SUPFAM" id="SSF52058">
    <property type="entry name" value="L domain-like"/>
    <property type="match status" value="2"/>
</dbReference>
<keyword evidence="2" id="KW-0547">Nucleotide-binding</keyword>
<dbReference type="Proteomes" id="UP001396334">
    <property type="component" value="Unassembled WGS sequence"/>
</dbReference>
<dbReference type="InterPro" id="IPR057135">
    <property type="entry name" value="At4g27190-like_LRR"/>
</dbReference>
<dbReference type="InterPro" id="IPR002182">
    <property type="entry name" value="NB-ARC"/>
</dbReference>
<dbReference type="InterPro" id="IPR050905">
    <property type="entry name" value="Plant_NBS-LRR"/>
</dbReference>
<protein>
    <recommendedName>
        <fullName evidence="5">AAA+ ATPase domain-containing protein</fullName>
    </recommendedName>
</protein>
<evidence type="ECO:0000256" key="4">
    <source>
        <dbReference type="ARBA" id="ARBA00022840"/>
    </source>
</evidence>
<feature type="domain" description="AAA+ ATPase" evidence="5">
    <location>
        <begin position="174"/>
        <end position="310"/>
    </location>
</feature>
<name>A0ABR2RWC5_9ROSI</name>
<keyword evidence="3" id="KW-0611">Plant defense</keyword>
<dbReference type="InterPro" id="IPR032675">
    <property type="entry name" value="LRR_dom_sf"/>
</dbReference>
<dbReference type="SUPFAM" id="SSF52540">
    <property type="entry name" value="P-loop containing nucleoside triphosphate hydrolases"/>
    <property type="match status" value="1"/>
</dbReference>
<evidence type="ECO:0000256" key="3">
    <source>
        <dbReference type="ARBA" id="ARBA00022821"/>
    </source>
</evidence>
<dbReference type="InterPro" id="IPR003593">
    <property type="entry name" value="AAA+_ATPase"/>
</dbReference>
<gene>
    <name evidence="6" type="ORF">V6N11_079656</name>
</gene>
<dbReference type="PANTHER" id="PTHR33463:SF198">
    <property type="entry name" value="RPP4C3"/>
    <property type="match status" value="1"/>
</dbReference>
<comment type="similarity">
    <text evidence="1">Belongs to the disease resistance NB-LRR family.</text>
</comment>
<dbReference type="EMBL" id="JBBPBN010000020">
    <property type="protein sequence ID" value="KAK9017174.1"/>
    <property type="molecule type" value="Genomic_DNA"/>
</dbReference>
<comment type="caution">
    <text evidence="6">The sequence shown here is derived from an EMBL/GenBank/DDBJ whole genome shotgun (WGS) entry which is preliminary data.</text>
</comment>
<evidence type="ECO:0000313" key="7">
    <source>
        <dbReference type="Proteomes" id="UP001396334"/>
    </source>
</evidence>
<keyword evidence="4" id="KW-0067">ATP-binding</keyword>
<accession>A0ABR2RWC5</accession>
<dbReference type="Pfam" id="PF00931">
    <property type="entry name" value="NB-ARC"/>
    <property type="match status" value="1"/>
</dbReference>
<dbReference type="Pfam" id="PF23247">
    <property type="entry name" value="LRR_RPS2"/>
    <property type="match status" value="7"/>
</dbReference>